<reference evidence="5" key="1">
    <citation type="journal article" date="2019" name="Int. J. Syst. Evol. Microbiol.">
        <title>The Global Catalogue of Microorganisms (GCM) 10K type strain sequencing project: providing services to taxonomists for standard genome sequencing and annotation.</title>
        <authorList>
            <consortium name="The Broad Institute Genomics Platform"/>
            <consortium name="The Broad Institute Genome Sequencing Center for Infectious Disease"/>
            <person name="Wu L."/>
            <person name="Ma J."/>
        </authorList>
    </citation>
    <scope>NUCLEOTIDE SEQUENCE [LARGE SCALE GENOMIC DNA]</scope>
    <source>
        <strain evidence="5">NBRC 101365</strain>
    </source>
</reference>
<dbReference type="InterPro" id="IPR050109">
    <property type="entry name" value="HTH-type_TetR-like_transc_reg"/>
</dbReference>
<dbReference type="InterPro" id="IPR036271">
    <property type="entry name" value="Tet_transcr_reg_TetR-rel_C_sf"/>
</dbReference>
<evidence type="ECO:0000313" key="5">
    <source>
        <dbReference type="Proteomes" id="UP001156882"/>
    </source>
</evidence>
<feature type="domain" description="HTH tetR-type" evidence="3">
    <location>
        <begin position="10"/>
        <end position="70"/>
    </location>
</feature>
<dbReference type="Proteomes" id="UP001156882">
    <property type="component" value="Unassembled WGS sequence"/>
</dbReference>
<comment type="caution">
    <text evidence="4">The sequence shown here is derived from an EMBL/GenBank/DDBJ whole genome shotgun (WGS) entry which is preliminary data.</text>
</comment>
<dbReference type="PROSITE" id="PS50977">
    <property type="entry name" value="HTH_TETR_2"/>
    <property type="match status" value="1"/>
</dbReference>
<dbReference type="Pfam" id="PF17932">
    <property type="entry name" value="TetR_C_24"/>
    <property type="match status" value="1"/>
</dbReference>
<evidence type="ECO:0000256" key="2">
    <source>
        <dbReference type="PROSITE-ProRule" id="PRU00335"/>
    </source>
</evidence>
<dbReference type="InterPro" id="IPR041490">
    <property type="entry name" value="KstR2_TetR_C"/>
</dbReference>
<keyword evidence="5" id="KW-1185">Reference proteome</keyword>
<dbReference type="Gene3D" id="1.10.357.10">
    <property type="entry name" value="Tetracycline Repressor, domain 2"/>
    <property type="match status" value="1"/>
</dbReference>
<evidence type="ECO:0000313" key="4">
    <source>
        <dbReference type="EMBL" id="GLS18960.1"/>
    </source>
</evidence>
<accession>A0ABQ6CGC4</accession>
<name>A0ABQ6CGC4_9HYPH</name>
<sequence>MARRAGSDGAKTAEAIRAAGLRLIFEHGYEGMSLRDLAEMVGVQPGSLYNHIATKQALLFELLSGHMRTLTAALDEALAGVEGPLARLDAFVDFHLRYHLTRKMEVFVNNSELRSLEPRNRAVITGLRRDYERRLADILAEGAADGVFTVPDVKVATYAILAQLTGVVGWYAPDGRLSEDEVVALHYQLVLRGIRESAQTIRP</sequence>
<dbReference type="PANTHER" id="PTHR30055:SF237">
    <property type="entry name" value="TRANSCRIPTIONAL REPRESSOR MCE3R"/>
    <property type="match status" value="1"/>
</dbReference>
<evidence type="ECO:0000259" key="3">
    <source>
        <dbReference type="PROSITE" id="PS50977"/>
    </source>
</evidence>
<dbReference type="RefSeq" id="WP_284311824.1">
    <property type="nucleotide sequence ID" value="NZ_BSPC01000015.1"/>
</dbReference>
<dbReference type="Pfam" id="PF00440">
    <property type="entry name" value="TetR_N"/>
    <property type="match status" value="1"/>
</dbReference>
<dbReference type="PRINTS" id="PR00455">
    <property type="entry name" value="HTHTETR"/>
</dbReference>
<dbReference type="PANTHER" id="PTHR30055">
    <property type="entry name" value="HTH-TYPE TRANSCRIPTIONAL REGULATOR RUTR"/>
    <property type="match status" value="1"/>
</dbReference>
<organism evidence="4 5">
    <name type="scientific">Labrys miyagiensis</name>
    <dbReference type="NCBI Taxonomy" id="346912"/>
    <lineage>
        <taxon>Bacteria</taxon>
        <taxon>Pseudomonadati</taxon>
        <taxon>Pseudomonadota</taxon>
        <taxon>Alphaproteobacteria</taxon>
        <taxon>Hyphomicrobiales</taxon>
        <taxon>Xanthobacteraceae</taxon>
        <taxon>Labrys</taxon>
    </lineage>
</organism>
<dbReference type="InterPro" id="IPR001647">
    <property type="entry name" value="HTH_TetR"/>
</dbReference>
<proteinExistence type="predicted"/>
<dbReference type="SUPFAM" id="SSF46689">
    <property type="entry name" value="Homeodomain-like"/>
    <property type="match status" value="1"/>
</dbReference>
<evidence type="ECO:0000256" key="1">
    <source>
        <dbReference type="ARBA" id="ARBA00023125"/>
    </source>
</evidence>
<feature type="DNA-binding region" description="H-T-H motif" evidence="2">
    <location>
        <begin position="33"/>
        <end position="52"/>
    </location>
</feature>
<protein>
    <submittedName>
        <fullName evidence="4">TetR family transcriptional regulator</fullName>
    </submittedName>
</protein>
<dbReference type="SUPFAM" id="SSF48498">
    <property type="entry name" value="Tetracyclin repressor-like, C-terminal domain"/>
    <property type="match status" value="1"/>
</dbReference>
<gene>
    <name evidence="4" type="ORF">GCM10007874_19770</name>
</gene>
<dbReference type="EMBL" id="BSPC01000015">
    <property type="protein sequence ID" value="GLS18960.1"/>
    <property type="molecule type" value="Genomic_DNA"/>
</dbReference>
<dbReference type="InterPro" id="IPR009057">
    <property type="entry name" value="Homeodomain-like_sf"/>
</dbReference>
<keyword evidence="1 2" id="KW-0238">DNA-binding</keyword>
<dbReference type="Gene3D" id="1.10.10.60">
    <property type="entry name" value="Homeodomain-like"/>
    <property type="match status" value="1"/>
</dbReference>